<name>A0A5C1AK57_9BACT</name>
<dbReference type="SUPFAM" id="SSF50249">
    <property type="entry name" value="Nucleic acid-binding proteins"/>
    <property type="match status" value="1"/>
</dbReference>
<feature type="domain" description="DNA replication/recombination mediator RecO N-terminal" evidence="8">
    <location>
        <begin position="1"/>
        <end position="79"/>
    </location>
</feature>
<dbReference type="PANTHER" id="PTHR33991">
    <property type="entry name" value="DNA REPAIR PROTEIN RECO"/>
    <property type="match status" value="1"/>
</dbReference>
<evidence type="ECO:0000256" key="2">
    <source>
        <dbReference type="ARBA" id="ARBA00021310"/>
    </source>
</evidence>
<dbReference type="GO" id="GO:0006302">
    <property type="term" value="P:double-strand break repair"/>
    <property type="evidence" value="ECO:0007669"/>
    <property type="project" value="TreeGrafter"/>
</dbReference>
<evidence type="ECO:0000256" key="7">
    <source>
        <dbReference type="HAMAP-Rule" id="MF_00201"/>
    </source>
</evidence>
<evidence type="ECO:0000313" key="9">
    <source>
        <dbReference type="EMBL" id="QEL19055.1"/>
    </source>
</evidence>
<gene>
    <name evidence="7 9" type="primary">recO</name>
    <name evidence="9" type="ORF">PX52LOC_06109</name>
</gene>
<comment type="similarity">
    <text evidence="1 7">Belongs to the RecO family.</text>
</comment>
<dbReference type="GO" id="GO:0043590">
    <property type="term" value="C:bacterial nucleoid"/>
    <property type="evidence" value="ECO:0007669"/>
    <property type="project" value="TreeGrafter"/>
</dbReference>
<organism evidence="9 10">
    <name type="scientific">Limnoglobus roseus</name>
    <dbReference type="NCBI Taxonomy" id="2598579"/>
    <lineage>
        <taxon>Bacteria</taxon>
        <taxon>Pseudomonadati</taxon>
        <taxon>Planctomycetota</taxon>
        <taxon>Planctomycetia</taxon>
        <taxon>Gemmatales</taxon>
        <taxon>Gemmataceae</taxon>
        <taxon>Limnoglobus</taxon>
    </lineage>
</organism>
<dbReference type="EMBL" id="CP042425">
    <property type="protein sequence ID" value="QEL19055.1"/>
    <property type="molecule type" value="Genomic_DNA"/>
</dbReference>
<evidence type="ECO:0000259" key="8">
    <source>
        <dbReference type="Pfam" id="PF11967"/>
    </source>
</evidence>
<proteinExistence type="inferred from homology"/>
<evidence type="ECO:0000256" key="6">
    <source>
        <dbReference type="ARBA" id="ARBA00033409"/>
    </source>
</evidence>
<sequence>MAAERATALVIRGTDWSETSRITTLWTREFGKVRALAKGGRRLQSSFEVAFDLLTVCEVMFLRKAHGGLDLLTEATVRERFPQLRTDLRVLYCGYYFAELLADGTFDYDPHPQLFDATLETLRKLGNPTIDRPAAVSAFELVWLRELGYSPRLEECAVCGTPVEAGVRVPFSPSAGGALCPKCAPSTADRRWLSADGRATLGRLATDGDTLPAGVRTELRQLLSQMVSSILGRRPKMLAYLDGVG</sequence>
<dbReference type="Gene3D" id="1.20.1440.120">
    <property type="entry name" value="Recombination protein O, C-terminal domain"/>
    <property type="match status" value="1"/>
</dbReference>
<dbReference type="InterPro" id="IPR042242">
    <property type="entry name" value="RecO_C"/>
</dbReference>
<reference evidence="10" key="1">
    <citation type="submission" date="2019-08" db="EMBL/GenBank/DDBJ databases">
        <title>Limnoglobus roseus gen. nov., sp. nov., a novel freshwater planctomycete with a giant genome from the family Gemmataceae.</title>
        <authorList>
            <person name="Kulichevskaya I.S."/>
            <person name="Naumoff D.G."/>
            <person name="Miroshnikov K."/>
            <person name="Ivanova A."/>
            <person name="Philippov D.A."/>
            <person name="Hakobyan A."/>
            <person name="Rijpstra I.C."/>
            <person name="Sinninghe Damste J.S."/>
            <person name="Liesack W."/>
            <person name="Dedysh S.N."/>
        </authorList>
    </citation>
    <scope>NUCLEOTIDE SEQUENCE [LARGE SCALE GENOMIC DNA]</scope>
    <source>
        <strain evidence="10">PX52</strain>
    </source>
</reference>
<dbReference type="Proteomes" id="UP000324974">
    <property type="component" value="Chromosome"/>
</dbReference>
<dbReference type="HAMAP" id="MF_00201">
    <property type="entry name" value="RecO"/>
    <property type="match status" value="1"/>
</dbReference>
<comment type="function">
    <text evidence="7">Involved in DNA repair and RecF pathway recombination.</text>
</comment>
<dbReference type="InterPro" id="IPR012340">
    <property type="entry name" value="NA-bd_OB-fold"/>
</dbReference>
<dbReference type="Gene3D" id="2.40.50.140">
    <property type="entry name" value="Nucleic acid-binding proteins"/>
    <property type="match status" value="1"/>
</dbReference>
<evidence type="ECO:0000256" key="4">
    <source>
        <dbReference type="ARBA" id="ARBA00023172"/>
    </source>
</evidence>
<dbReference type="Pfam" id="PF11967">
    <property type="entry name" value="RecO_N"/>
    <property type="match status" value="1"/>
</dbReference>
<dbReference type="PANTHER" id="PTHR33991:SF1">
    <property type="entry name" value="DNA REPAIR PROTEIN RECO"/>
    <property type="match status" value="1"/>
</dbReference>
<dbReference type="Pfam" id="PF02565">
    <property type="entry name" value="RecO_C"/>
    <property type="match status" value="1"/>
</dbReference>
<dbReference type="InterPro" id="IPR022572">
    <property type="entry name" value="DNA_rep/recomb_RecO_N"/>
</dbReference>
<dbReference type="KEGG" id="lrs:PX52LOC_06109"/>
<dbReference type="InterPro" id="IPR037278">
    <property type="entry name" value="ARFGAP/RecO"/>
</dbReference>
<evidence type="ECO:0000313" key="10">
    <source>
        <dbReference type="Proteomes" id="UP000324974"/>
    </source>
</evidence>
<protein>
    <recommendedName>
        <fullName evidence="2 7">DNA repair protein RecO</fullName>
    </recommendedName>
    <alternativeName>
        <fullName evidence="6 7">Recombination protein O</fullName>
    </alternativeName>
</protein>
<dbReference type="InterPro" id="IPR003717">
    <property type="entry name" value="RecO"/>
</dbReference>
<dbReference type="NCBIfam" id="TIGR00613">
    <property type="entry name" value="reco"/>
    <property type="match status" value="1"/>
</dbReference>
<dbReference type="GO" id="GO:0006310">
    <property type="term" value="P:DNA recombination"/>
    <property type="evidence" value="ECO:0007669"/>
    <property type="project" value="UniProtKB-UniRule"/>
</dbReference>
<evidence type="ECO:0000256" key="1">
    <source>
        <dbReference type="ARBA" id="ARBA00007452"/>
    </source>
</evidence>
<keyword evidence="10" id="KW-1185">Reference proteome</keyword>
<dbReference type="SUPFAM" id="SSF57863">
    <property type="entry name" value="ArfGap/RecO-like zinc finger"/>
    <property type="match status" value="1"/>
</dbReference>
<accession>A0A5C1AK57</accession>
<keyword evidence="4 7" id="KW-0233">DNA recombination</keyword>
<evidence type="ECO:0000256" key="3">
    <source>
        <dbReference type="ARBA" id="ARBA00022763"/>
    </source>
</evidence>
<dbReference type="RefSeq" id="WP_149113495.1">
    <property type="nucleotide sequence ID" value="NZ_CP042425.1"/>
</dbReference>
<keyword evidence="3 7" id="KW-0227">DNA damage</keyword>
<dbReference type="OrthoDB" id="9797083at2"/>
<evidence type="ECO:0000256" key="5">
    <source>
        <dbReference type="ARBA" id="ARBA00023204"/>
    </source>
</evidence>
<keyword evidence="5 7" id="KW-0234">DNA repair</keyword>
<dbReference type="AlphaFoldDB" id="A0A5C1AK57"/>